<organism evidence="2 3">
    <name type="scientific">Angiostrongylus cantonensis</name>
    <name type="common">Rat lungworm</name>
    <dbReference type="NCBI Taxonomy" id="6313"/>
    <lineage>
        <taxon>Eukaryota</taxon>
        <taxon>Metazoa</taxon>
        <taxon>Ecdysozoa</taxon>
        <taxon>Nematoda</taxon>
        <taxon>Chromadorea</taxon>
        <taxon>Rhabditida</taxon>
        <taxon>Rhabditina</taxon>
        <taxon>Rhabditomorpha</taxon>
        <taxon>Strongyloidea</taxon>
        <taxon>Metastrongylidae</taxon>
        <taxon>Angiostrongylus</taxon>
    </lineage>
</organism>
<keyword evidence="2" id="KW-1185">Reference proteome</keyword>
<evidence type="ECO:0000259" key="1">
    <source>
        <dbReference type="PROSITE" id="PS50878"/>
    </source>
</evidence>
<accession>A0A0K0DCR2</accession>
<name>A0A0K0DCR2_ANGCA</name>
<sequence length="118" mass="13247">MFLERLRDAYPNNAYVMESFDVTAQYTNVSNDSAMRAIFQLLVEHEGKIKMHGWSIQQLLALLKECLNCSIFRWAGKYCSQARGLAMGQGLAPSLAIAFMSRVEVPFSVSGRYSTADI</sequence>
<proteinExistence type="predicted"/>
<evidence type="ECO:0000313" key="2">
    <source>
        <dbReference type="Proteomes" id="UP000035642"/>
    </source>
</evidence>
<dbReference type="PANTHER" id="PTHR21301">
    <property type="entry name" value="REVERSE TRANSCRIPTASE"/>
    <property type="match status" value="1"/>
</dbReference>
<dbReference type="Proteomes" id="UP000035642">
    <property type="component" value="Unassembled WGS sequence"/>
</dbReference>
<dbReference type="InterPro" id="IPR000477">
    <property type="entry name" value="RT_dom"/>
</dbReference>
<dbReference type="PROSITE" id="PS50878">
    <property type="entry name" value="RT_POL"/>
    <property type="match status" value="1"/>
</dbReference>
<dbReference type="AlphaFoldDB" id="A0A0K0DCR2"/>
<reference evidence="2" key="1">
    <citation type="submission" date="2012-09" db="EMBL/GenBank/DDBJ databases">
        <authorList>
            <person name="Martin A.A."/>
        </authorList>
    </citation>
    <scope>NUCLEOTIDE SEQUENCE</scope>
</reference>
<feature type="domain" description="Reverse transcriptase" evidence="1">
    <location>
        <begin position="1"/>
        <end position="118"/>
    </location>
</feature>
<dbReference type="PANTHER" id="PTHR21301:SF10">
    <property type="entry name" value="REVERSE TRANSCRIPTASE DOMAIN-CONTAINING PROTEIN"/>
    <property type="match status" value="1"/>
</dbReference>
<dbReference type="WBParaSite" id="ACAC_0000839801-mRNA-1">
    <property type="protein sequence ID" value="ACAC_0000839801-mRNA-1"/>
    <property type="gene ID" value="ACAC_0000839801"/>
</dbReference>
<reference evidence="3" key="2">
    <citation type="submission" date="2017-02" db="UniProtKB">
        <authorList>
            <consortium name="WormBaseParasite"/>
        </authorList>
    </citation>
    <scope>IDENTIFICATION</scope>
</reference>
<evidence type="ECO:0000313" key="3">
    <source>
        <dbReference type="WBParaSite" id="ACAC_0000839801-mRNA-1"/>
    </source>
</evidence>
<protein>
    <submittedName>
        <fullName evidence="3">Reverse transcriptase domain-containing protein</fullName>
    </submittedName>
</protein>